<dbReference type="Proteomes" id="UP000037035">
    <property type="component" value="Unassembled WGS sequence"/>
</dbReference>
<dbReference type="GO" id="GO:0007031">
    <property type="term" value="P:peroxisome organization"/>
    <property type="evidence" value="ECO:0007669"/>
    <property type="project" value="TreeGrafter"/>
</dbReference>
<comment type="subcellular location">
    <subcellularLocation>
        <location evidence="1">Membrane</location>
        <topology evidence="1">Multi-pass membrane protein</topology>
    </subcellularLocation>
</comment>
<feature type="transmembrane region" description="Helical" evidence="6">
    <location>
        <begin position="104"/>
        <end position="129"/>
    </location>
</feature>
<evidence type="ECO:0000313" key="7">
    <source>
        <dbReference type="EMBL" id="KNZ62972.1"/>
    </source>
</evidence>
<dbReference type="AlphaFoldDB" id="A0A0L6VQQ8"/>
<reference evidence="7 8" key="1">
    <citation type="submission" date="2015-08" db="EMBL/GenBank/DDBJ databases">
        <title>Next Generation Sequencing and Analysis of the Genome of Puccinia sorghi L Schw, the Causal Agent of Maize Common Rust.</title>
        <authorList>
            <person name="Rochi L."/>
            <person name="Burguener G."/>
            <person name="Darino M."/>
            <person name="Turjanski A."/>
            <person name="Kreff E."/>
            <person name="Dieguez M.J."/>
            <person name="Sacco F."/>
        </authorList>
    </citation>
    <scope>NUCLEOTIDE SEQUENCE [LARGE SCALE GENOMIC DNA]</scope>
    <source>
        <strain evidence="7 8">RO10H11247</strain>
    </source>
</reference>
<gene>
    <name evidence="7" type="ORF">VP01_1200g7</name>
</gene>
<evidence type="ECO:0008006" key="9">
    <source>
        <dbReference type="Google" id="ProtNLM"/>
    </source>
</evidence>
<dbReference type="PANTHER" id="PTHR28304:SF2">
    <property type="entry name" value="PEROXISOMAL MEMBRANE PROTEIN PEX29"/>
    <property type="match status" value="1"/>
</dbReference>
<feature type="region of interest" description="Disordered" evidence="5">
    <location>
        <begin position="139"/>
        <end position="158"/>
    </location>
</feature>
<keyword evidence="8" id="KW-1185">Reference proteome</keyword>
<dbReference type="PANTHER" id="PTHR28304">
    <property type="entry name" value="PEROXISOMAL MEMBRANE PROTEIN PEX29"/>
    <property type="match status" value="1"/>
</dbReference>
<dbReference type="VEuPathDB" id="FungiDB:VP01_1200g7"/>
<organism evidence="7 8">
    <name type="scientific">Puccinia sorghi</name>
    <dbReference type="NCBI Taxonomy" id="27349"/>
    <lineage>
        <taxon>Eukaryota</taxon>
        <taxon>Fungi</taxon>
        <taxon>Dikarya</taxon>
        <taxon>Basidiomycota</taxon>
        <taxon>Pucciniomycotina</taxon>
        <taxon>Pucciniomycetes</taxon>
        <taxon>Pucciniales</taxon>
        <taxon>Pucciniaceae</taxon>
        <taxon>Puccinia</taxon>
    </lineage>
</organism>
<sequence>MPEPSSPRKPTDSSPNKLLRNSPVDLLGGILVNSIISTKLISDSQTKQSPKNAMREKPALSVPLTTLNFKNFVSKCGPIFVAQEAVDEIIGWQNSSKTMACACMWAWLSLNPVYLILLPNFALIWILLATHSQRYPHGMGDDLGADPTSGKHVSDEPVEGSPEYALLAQEKNYVSNLVTALNILYAAVISTIGLALIGPLIPWRLVLLIGGEAVFVLNHPWVQARLAQLKSVPSSV</sequence>
<evidence type="ECO:0000256" key="1">
    <source>
        <dbReference type="ARBA" id="ARBA00004141"/>
    </source>
</evidence>
<protein>
    <recommendedName>
        <fullName evidence="9">Peroxin domain-containing protein</fullName>
    </recommendedName>
</protein>
<keyword evidence="2 6" id="KW-0812">Transmembrane</keyword>
<evidence type="ECO:0000313" key="8">
    <source>
        <dbReference type="Proteomes" id="UP000037035"/>
    </source>
</evidence>
<feature type="transmembrane region" description="Helical" evidence="6">
    <location>
        <begin position="203"/>
        <end position="222"/>
    </location>
</feature>
<name>A0A0L6VQQ8_9BASI</name>
<dbReference type="GO" id="GO:0005778">
    <property type="term" value="C:peroxisomal membrane"/>
    <property type="evidence" value="ECO:0007669"/>
    <property type="project" value="TreeGrafter"/>
</dbReference>
<dbReference type="EMBL" id="LAVV01002233">
    <property type="protein sequence ID" value="KNZ62972.1"/>
    <property type="molecule type" value="Genomic_DNA"/>
</dbReference>
<dbReference type="InterPro" id="IPR052816">
    <property type="entry name" value="Peroxisomal_Membrane_PEX28-32"/>
</dbReference>
<evidence type="ECO:0000256" key="5">
    <source>
        <dbReference type="SAM" id="MobiDB-lite"/>
    </source>
</evidence>
<keyword evidence="4 6" id="KW-0472">Membrane</keyword>
<keyword evidence="3 6" id="KW-1133">Transmembrane helix</keyword>
<evidence type="ECO:0000256" key="3">
    <source>
        <dbReference type="ARBA" id="ARBA00022989"/>
    </source>
</evidence>
<accession>A0A0L6VQQ8</accession>
<proteinExistence type="predicted"/>
<comment type="caution">
    <text evidence="7">The sequence shown here is derived from an EMBL/GenBank/DDBJ whole genome shotgun (WGS) entry which is preliminary data.</text>
</comment>
<evidence type="ECO:0000256" key="6">
    <source>
        <dbReference type="SAM" id="Phobius"/>
    </source>
</evidence>
<feature type="transmembrane region" description="Helical" evidence="6">
    <location>
        <begin position="177"/>
        <end position="197"/>
    </location>
</feature>
<dbReference type="STRING" id="27349.A0A0L6VQQ8"/>
<feature type="region of interest" description="Disordered" evidence="5">
    <location>
        <begin position="1"/>
        <end position="21"/>
    </location>
</feature>
<evidence type="ECO:0000256" key="4">
    <source>
        <dbReference type="ARBA" id="ARBA00023136"/>
    </source>
</evidence>
<dbReference type="OrthoDB" id="74314at2759"/>
<evidence type="ECO:0000256" key="2">
    <source>
        <dbReference type="ARBA" id="ARBA00022692"/>
    </source>
</evidence>